<evidence type="ECO:0000313" key="3">
    <source>
        <dbReference type="Proteomes" id="UP000214646"/>
    </source>
</evidence>
<reference evidence="3" key="1">
    <citation type="submission" date="2017-06" db="EMBL/GenBank/DDBJ databases">
        <title>Genome analysis of Fimbriiglobus ruber SP5, the first member of the order Planctomycetales with confirmed chitinolytic capability.</title>
        <authorList>
            <person name="Ravin N.V."/>
            <person name="Rakitin A.L."/>
            <person name="Ivanova A.A."/>
            <person name="Beletsky A.V."/>
            <person name="Kulichevskaya I.S."/>
            <person name="Mardanov A.V."/>
            <person name="Dedysh S.N."/>
        </authorList>
    </citation>
    <scope>NUCLEOTIDE SEQUENCE [LARGE SCALE GENOMIC DNA]</scope>
    <source>
        <strain evidence="3">SP5</strain>
    </source>
</reference>
<evidence type="ECO:0000313" key="2">
    <source>
        <dbReference type="EMBL" id="OWK42065.1"/>
    </source>
</evidence>
<protein>
    <submittedName>
        <fullName evidence="2">Phage-related protein</fullName>
    </submittedName>
</protein>
<dbReference type="InterPro" id="IPR041599">
    <property type="entry name" value="Gp138_N"/>
</dbReference>
<feature type="domain" description="Phage protein Gp138 N-terminal" evidence="1">
    <location>
        <begin position="36"/>
        <end position="132"/>
    </location>
</feature>
<dbReference type="Pfam" id="PF18352">
    <property type="entry name" value="Gp138_N"/>
    <property type="match status" value="1"/>
</dbReference>
<comment type="caution">
    <text evidence="2">The sequence shown here is derived from an EMBL/GenBank/DDBJ whole genome shotgun (WGS) entry which is preliminary data.</text>
</comment>
<accession>A0A225E087</accession>
<gene>
    <name evidence="2" type="ORF">FRUB_04143</name>
</gene>
<dbReference type="EMBL" id="NIDE01000005">
    <property type="protein sequence ID" value="OWK42065.1"/>
    <property type="molecule type" value="Genomic_DNA"/>
</dbReference>
<proteinExistence type="predicted"/>
<dbReference type="AlphaFoldDB" id="A0A225E087"/>
<sequence>MTDYAPPSRNPADNDTLTGLLKLVLTKALQNTADMLPAQVIAYDRTSNRAQVQPLIAVVTTANQVVQRAQVASVPVFQYGGGGFVLSFPVMTGDTGWIKANDRDISLFKQTTAASSPNTARLHDFADAMFFPDTLLNGVTIATEDAANAVLQNFAGTVKVALWSDLIKILAPKGVGINGTPDANAILDLQSTTQAFLPPRMTTVEKLAIPSPKIGMTVYDTTELGLSTYNGSAWS</sequence>
<dbReference type="Proteomes" id="UP000214646">
    <property type="component" value="Unassembled WGS sequence"/>
</dbReference>
<keyword evidence="3" id="KW-1185">Reference proteome</keyword>
<dbReference type="Gene3D" id="2.40.50.230">
    <property type="entry name" value="Gp5 N-terminal domain"/>
    <property type="match status" value="1"/>
</dbReference>
<organism evidence="2 3">
    <name type="scientific">Fimbriiglobus ruber</name>
    <dbReference type="NCBI Taxonomy" id="1908690"/>
    <lineage>
        <taxon>Bacteria</taxon>
        <taxon>Pseudomonadati</taxon>
        <taxon>Planctomycetota</taxon>
        <taxon>Planctomycetia</taxon>
        <taxon>Gemmatales</taxon>
        <taxon>Gemmataceae</taxon>
        <taxon>Fimbriiglobus</taxon>
    </lineage>
</organism>
<dbReference type="RefSeq" id="WP_088255281.1">
    <property type="nucleotide sequence ID" value="NZ_NIDE01000005.1"/>
</dbReference>
<dbReference type="OrthoDB" id="1903830at2"/>
<dbReference type="InterPro" id="IPR037026">
    <property type="entry name" value="Vgr_OB-fold_dom_sf"/>
</dbReference>
<evidence type="ECO:0000259" key="1">
    <source>
        <dbReference type="Pfam" id="PF18352"/>
    </source>
</evidence>
<name>A0A225E087_9BACT</name>